<organism evidence="1 2">
    <name type="scientific">Campylobacter magnus</name>
    <dbReference type="NCBI Taxonomy" id="3026462"/>
    <lineage>
        <taxon>Bacteria</taxon>
        <taxon>Pseudomonadati</taxon>
        <taxon>Campylobacterota</taxon>
        <taxon>Epsilonproteobacteria</taxon>
        <taxon>Campylobacterales</taxon>
        <taxon>Campylobacteraceae</taxon>
        <taxon>Campylobacter</taxon>
    </lineage>
</organism>
<dbReference type="PANTHER" id="PTHR42782:SF4">
    <property type="entry name" value="DUF455 DOMAIN-CONTAINING PROTEIN"/>
    <property type="match status" value="1"/>
</dbReference>
<dbReference type="Pfam" id="PF04305">
    <property type="entry name" value="DUF455"/>
    <property type="match status" value="1"/>
</dbReference>
<dbReference type="PIRSF" id="PIRSF012318">
    <property type="entry name" value="UCP012318"/>
    <property type="match status" value="1"/>
</dbReference>
<dbReference type="SUPFAM" id="SSF47240">
    <property type="entry name" value="Ferritin-like"/>
    <property type="match status" value="1"/>
</dbReference>
<accession>A0ABT8T853</accession>
<protein>
    <submittedName>
        <fullName evidence="1">Ferritin-like domain-containing protein</fullName>
    </submittedName>
</protein>
<reference evidence="1 2" key="1">
    <citation type="submission" date="2023-06" db="EMBL/GenBank/DDBJ databases">
        <title>Campylobacter magnum sp. nov., isolated from cecal contents of domestic pigs (Sus scrofa domesticus).</title>
        <authorList>
            <person name="Papic B."/>
            <person name="Gruntar I."/>
        </authorList>
    </citation>
    <scope>NUCLEOTIDE SEQUENCE [LARGE SCALE GENOMIC DNA]</scope>
    <source>
        <strain evidence="2">34484-21</strain>
    </source>
</reference>
<evidence type="ECO:0000313" key="1">
    <source>
        <dbReference type="EMBL" id="MDO2409921.1"/>
    </source>
</evidence>
<proteinExistence type="predicted"/>
<dbReference type="InterPro" id="IPR011197">
    <property type="entry name" value="UCP012318"/>
</dbReference>
<dbReference type="EMBL" id="JAULJQ010000009">
    <property type="protein sequence ID" value="MDO2409921.1"/>
    <property type="molecule type" value="Genomic_DNA"/>
</dbReference>
<keyword evidence="2" id="KW-1185">Reference proteome</keyword>
<dbReference type="InterPro" id="IPR009078">
    <property type="entry name" value="Ferritin-like_SF"/>
</dbReference>
<dbReference type="Proteomes" id="UP001171111">
    <property type="component" value="Unassembled WGS sequence"/>
</dbReference>
<dbReference type="CDD" id="cd00657">
    <property type="entry name" value="Ferritin_like"/>
    <property type="match status" value="1"/>
</dbReference>
<gene>
    <name evidence="1" type="ORF">Q2362_07420</name>
</gene>
<dbReference type="RefSeq" id="WP_302244693.1">
    <property type="nucleotide sequence ID" value="NZ_JAULJQ010000009.1"/>
</dbReference>
<comment type="caution">
    <text evidence="1">The sequence shown here is derived from an EMBL/GenBank/DDBJ whole genome shotgun (WGS) entry which is preliminary data.</text>
</comment>
<dbReference type="InterPro" id="IPR007402">
    <property type="entry name" value="DUF455"/>
</dbReference>
<name>A0ABT8T853_9BACT</name>
<dbReference type="PANTHER" id="PTHR42782">
    <property type="entry name" value="SI:CH73-314G15.3"/>
    <property type="match status" value="1"/>
</dbReference>
<sequence length="262" mass="30051">MNFFEAIWDCLNESSISSKTIKLRAIEANLNSISFEELTKPKSLQTPSYASFCKVYEISNFPKVKNTDKNAVFLHAIAHIEYSAIDIALDACYRFRGLPLQYYSDWMEVANDEIRHFSKINEELEKTGTKYGDLPVHNGLFVALQKTQHSLIDRMAILPRHMEASGLDANTNILSKIDENSALRPLLELIRDEEVSHVAKGDKWFKYACEQEGIDPNSWLEIVRKYYPKAFENPKPIDKERRLQAGFSADEIAQIELLATKK</sequence>
<evidence type="ECO:0000313" key="2">
    <source>
        <dbReference type="Proteomes" id="UP001171111"/>
    </source>
</evidence>